<dbReference type="InterPro" id="IPR046960">
    <property type="entry name" value="PPR_At4g14850-like_plant"/>
</dbReference>
<evidence type="ECO:0000256" key="1">
    <source>
        <dbReference type="ARBA" id="ARBA00022737"/>
    </source>
</evidence>
<evidence type="ECO:0008006" key="5">
    <source>
        <dbReference type="Google" id="ProtNLM"/>
    </source>
</evidence>
<gene>
    <name evidence="3" type="ORF">ILEXP_LOCUS16564</name>
</gene>
<dbReference type="AlphaFoldDB" id="A0ABC8RX06"/>
<proteinExistence type="predicted"/>
<dbReference type="Pfam" id="PF13041">
    <property type="entry name" value="PPR_2"/>
    <property type="match status" value="1"/>
</dbReference>
<evidence type="ECO:0000313" key="3">
    <source>
        <dbReference type="EMBL" id="CAK9148601.1"/>
    </source>
</evidence>
<reference evidence="3 4" key="1">
    <citation type="submission" date="2024-02" db="EMBL/GenBank/DDBJ databases">
        <authorList>
            <person name="Vignale AGUSTIN F."/>
            <person name="Sosa J E."/>
            <person name="Modenutti C."/>
        </authorList>
    </citation>
    <scope>NUCLEOTIDE SEQUENCE [LARGE SCALE GENOMIC DNA]</scope>
</reference>
<accession>A0ABC8RX06</accession>
<dbReference type="FunFam" id="1.25.40.10:FF:000090">
    <property type="entry name" value="Pentatricopeptide repeat-containing protein, chloroplastic"/>
    <property type="match status" value="1"/>
</dbReference>
<organism evidence="3 4">
    <name type="scientific">Ilex paraguariensis</name>
    <name type="common">yerba mate</name>
    <dbReference type="NCBI Taxonomy" id="185542"/>
    <lineage>
        <taxon>Eukaryota</taxon>
        <taxon>Viridiplantae</taxon>
        <taxon>Streptophyta</taxon>
        <taxon>Embryophyta</taxon>
        <taxon>Tracheophyta</taxon>
        <taxon>Spermatophyta</taxon>
        <taxon>Magnoliopsida</taxon>
        <taxon>eudicotyledons</taxon>
        <taxon>Gunneridae</taxon>
        <taxon>Pentapetalae</taxon>
        <taxon>asterids</taxon>
        <taxon>campanulids</taxon>
        <taxon>Aquifoliales</taxon>
        <taxon>Aquifoliaceae</taxon>
        <taxon>Ilex</taxon>
    </lineage>
</organism>
<sequence>MEHYNFRIFQAKHSYEVLKLFRHMRNEFHGVDSFNLVFAIKACVGLSLLLDGKSVHCLVFKHGFERDPYILPVLINMYTELGCLDDAEKVFESVPDRNVVVWGAMMKGHLKFSNEFKASLVDMYMKCGLADLAVKLFIEIPEKDVVLWTVIVAGCAKNGSAWEAVGLFKQMFEDSATPNSVILSGILLGCTHMGSLQHGKSVHWYMLRNGVELDLVNCTSFIDMYAKCGCIAAANKFFNQMPKKNVFSWSAMINGFEMPGLYSEAIAVFNQMRLEDQVPNAVTFVSVLSACSHSGRVEEGWNYFKSMSRDYGIAPTEEHFACIIDLLGRAGKMDEALSITSNMPMDPGASAWGALLSACRIHKQIELAEEVTKRFLPLETDSSSVYVLLSNIYADLGMWDLVKKIRKEFGEKGVHKSAGFASTEVEKNFYIFRSEDKQTYDNTQIEGVWISMHEQMRELGYVPDIGFVHHDIDNEFKAEVLCGHGKKLEII</sequence>
<keyword evidence="1" id="KW-0677">Repeat</keyword>
<feature type="repeat" description="PPR" evidence="2">
    <location>
        <begin position="245"/>
        <end position="279"/>
    </location>
</feature>
<dbReference type="Gene3D" id="1.25.40.10">
    <property type="entry name" value="Tetratricopeptide repeat domain"/>
    <property type="match status" value="4"/>
</dbReference>
<dbReference type="InterPro" id="IPR011990">
    <property type="entry name" value="TPR-like_helical_dom_sf"/>
</dbReference>
<dbReference type="NCBIfam" id="TIGR00756">
    <property type="entry name" value="PPR"/>
    <property type="match status" value="2"/>
</dbReference>
<dbReference type="EMBL" id="CAUOFW020001770">
    <property type="protein sequence ID" value="CAK9148601.1"/>
    <property type="molecule type" value="Genomic_DNA"/>
</dbReference>
<feature type="repeat" description="PPR" evidence="2">
    <location>
        <begin position="144"/>
        <end position="178"/>
    </location>
</feature>
<name>A0ABC8RX06_9AQUA</name>
<dbReference type="InterPro" id="IPR046848">
    <property type="entry name" value="E_motif"/>
</dbReference>
<evidence type="ECO:0000256" key="2">
    <source>
        <dbReference type="PROSITE-ProRule" id="PRU00708"/>
    </source>
</evidence>
<dbReference type="Pfam" id="PF01535">
    <property type="entry name" value="PPR"/>
    <property type="match status" value="4"/>
</dbReference>
<comment type="caution">
    <text evidence="3">The sequence shown here is derived from an EMBL/GenBank/DDBJ whole genome shotgun (WGS) entry which is preliminary data.</text>
</comment>
<protein>
    <recommendedName>
        <fullName evidence="5">Pentatricopeptide repeat-containing protein</fullName>
    </recommendedName>
</protein>
<feature type="repeat" description="PPR" evidence="2">
    <location>
        <begin position="280"/>
        <end position="315"/>
    </location>
</feature>
<keyword evidence="4" id="KW-1185">Reference proteome</keyword>
<dbReference type="Proteomes" id="UP001642360">
    <property type="component" value="Unassembled WGS sequence"/>
</dbReference>
<dbReference type="PANTHER" id="PTHR47926">
    <property type="entry name" value="PENTATRICOPEPTIDE REPEAT-CONTAINING PROTEIN"/>
    <property type="match status" value="1"/>
</dbReference>
<evidence type="ECO:0000313" key="4">
    <source>
        <dbReference type="Proteomes" id="UP001642360"/>
    </source>
</evidence>
<dbReference type="Pfam" id="PF20431">
    <property type="entry name" value="E_motif"/>
    <property type="match status" value="1"/>
</dbReference>
<dbReference type="PANTHER" id="PTHR47926:SF344">
    <property type="entry name" value="OS07G0636900 PROTEIN"/>
    <property type="match status" value="1"/>
</dbReference>
<dbReference type="PROSITE" id="PS51375">
    <property type="entry name" value="PPR"/>
    <property type="match status" value="3"/>
</dbReference>
<dbReference type="InterPro" id="IPR002885">
    <property type="entry name" value="PPR_rpt"/>
</dbReference>